<dbReference type="Pfam" id="PF11975">
    <property type="entry name" value="Glyco_hydro_4C"/>
    <property type="match status" value="1"/>
</dbReference>
<accession>X1CNY9</accession>
<dbReference type="EMBL" id="BART01019922">
    <property type="protein sequence ID" value="GAG97868.1"/>
    <property type="molecule type" value="Genomic_DNA"/>
</dbReference>
<comment type="cofactor">
    <cofactor evidence="1">
        <name>NAD(+)</name>
        <dbReference type="ChEBI" id="CHEBI:57540"/>
    </cofactor>
</comment>
<protein>
    <recommendedName>
        <fullName evidence="7">Glycosyl hydrolase family 4 C-terminal domain-containing protein</fullName>
    </recommendedName>
</protein>
<name>X1CNY9_9ZZZZ</name>
<dbReference type="InterPro" id="IPR022616">
    <property type="entry name" value="Glyco_hydro_4_C"/>
</dbReference>
<dbReference type="GO" id="GO:0004553">
    <property type="term" value="F:hydrolase activity, hydrolyzing O-glycosyl compounds"/>
    <property type="evidence" value="ECO:0007669"/>
    <property type="project" value="InterPro"/>
</dbReference>
<comment type="caution">
    <text evidence="8">The sequence shown here is derived from an EMBL/GenBank/DDBJ whole genome shotgun (WGS) entry which is preliminary data.</text>
</comment>
<evidence type="ECO:0000313" key="8">
    <source>
        <dbReference type="EMBL" id="GAG97868.1"/>
    </source>
</evidence>
<dbReference type="AlphaFoldDB" id="X1CNY9"/>
<sequence length="67" mass="7163">MPIFLACQIPIIEGILNNSNHEELAVNIPNKGLIDNITEDIVVEVPAIVNKNGVQGIKLGSFPKGIS</sequence>
<dbReference type="GO" id="GO:0046872">
    <property type="term" value="F:metal ion binding"/>
    <property type="evidence" value="ECO:0007669"/>
    <property type="project" value="UniProtKB-KW"/>
</dbReference>
<evidence type="ECO:0000256" key="3">
    <source>
        <dbReference type="ARBA" id="ARBA00022801"/>
    </source>
</evidence>
<dbReference type="InterPro" id="IPR001088">
    <property type="entry name" value="Glyco_hydro_4"/>
</dbReference>
<evidence type="ECO:0000256" key="6">
    <source>
        <dbReference type="ARBA" id="ARBA00023295"/>
    </source>
</evidence>
<evidence type="ECO:0000256" key="1">
    <source>
        <dbReference type="ARBA" id="ARBA00001911"/>
    </source>
</evidence>
<dbReference type="GO" id="GO:0005975">
    <property type="term" value="P:carbohydrate metabolic process"/>
    <property type="evidence" value="ECO:0007669"/>
    <property type="project" value="InterPro"/>
</dbReference>
<reference evidence="8" key="1">
    <citation type="journal article" date="2014" name="Front. Microbiol.">
        <title>High frequency of phylogenetically diverse reductive dehalogenase-homologous genes in deep subseafloor sedimentary metagenomes.</title>
        <authorList>
            <person name="Kawai M."/>
            <person name="Futagami T."/>
            <person name="Toyoda A."/>
            <person name="Takaki Y."/>
            <person name="Nishi S."/>
            <person name="Hori S."/>
            <person name="Arai W."/>
            <person name="Tsubouchi T."/>
            <person name="Morono Y."/>
            <person name="Uchiyama I."/>
            <person name="Ito T."/>
            <person name="Fujiyama A."/>
            <person name="Inagaki F."/>
            <person name="Takami H."/>
        </authorList>
    </citation>
    <scope>NUCLEOTIDE SEQUENCE</scope>
    <source>
        <strain evidence="8">Expedition CK06-06</strain>
    </source>
</reference>
<dbReference type="GO" id="GO:0016616">
    <property type="term" value="F:oxidoreductase activity, acting on the CH-OH group of donors, NAD or NADP as acceptor"/>
    <property type="evidence" value="ECO:0007669"/>
    <property type="project" value="InterPro"/>
</dbReference>
<feature type="domain" description="Glycosyl hydrolase family 4 C-terminal" evidence="7">
    <location>
        <begin position="9"/>
        <end position="66"/>
    </location>
</feature>
<evidence type="ECO:0000256" key="4">
    <source>
        <dbReference type="ARBA" id="ARBA00023027"/>
    </source>
</evidence>
<evidence type="ECO:0000256" key="5">
    <source>
        <dbReference type="ARBA" id="ARBA00023211"/>
    </source>
</evidence>
<evidence type="ECO:0000256" key="2">
    <source>
        <dbReference type="ARBA" id="ARBA00022723"/>
    </source>
</evidence>
<keyword evidence="2" id="KW-0479">Metal-binding</keyword>
<keyword evidence="4" id="KW-0520">NAD</keyword>
<keyword evidence="6" id="KW-0326">Glycosidase</keyword>
<dbReference type="Gene3D" id="3.90.110.10">
    <property type="entry name" value="Lactate dehydrogenase/glycoside hydrolase, family 4, C-terminal"/>
    <property type="match status" value="1"/>
</dbReference>
<proteinExistence type="predicted"/>
<evidence type="ECO:0000259" key="7">
    <source>
        <dbReference type="Pfam" id="PF11975"/>
    </source>
</evidence>
<organism evidence="8">
    <name type="scientific">marine sediment metagenome</name>
    <dbReference type="NCBI Taxonomy" id="412755"/>
    <lineage>
        <taxon>unclassified sequences</taxon>
        <taxon>metagenomes</taxon>
        <taxon>ecological metagenomes</taxon>
    </lineage>
</organism>
<dbReference type="InterPro" id="IPR015955">
    <property type="entry name" value="Lactate_DH/Glyco_Ohase_4_C"/>
</dbReference>
<feature type="non-terminal residue" evidence="8">
    <location>
        <position position="67"/>
    </location>
</feature>
<dbReference type="PANTHER" id="PTHR32092">
    <property type="entry name" value="6-PHOSPHO-BETA-GLUCOSIDASE-RELATED"/>
    <property type="match status" value="1"/>
</dbReference>
<keyword evidence="3" id="KW-0378">Hydrolase</keyword>
<gene>
    <name evidence="8" type="ORF">S01H4_37133</name>
</gene>
<dbReference type="SUPFAM" id="SSF56327">
    <property type="entry name" value="LDH C-terminal domain-like"/>
    <property type="match status" value="1"/>
</dbReference>
<keyword evidence="5" id="KW-0464">Manganese</keyword>